<protein>
    <submittedName>
        <fullName evidence="2">Uncharacterized protein</fullName>
    </submittedName>
</protein>
<name>A0A4V1IET7_9EURY</name>
<proteinExistence type="predicted"/>
<dbReference type="EMBL" id="CP040637">
    <property type="protein sequence ID" value="QCW02634.1"/>
    <property type="molecule type" value="Genomic_DNA"/>
</dbReference>
<reference evidence="3" key="1">
    <citation type="submission" date="2019-05" db="EMBL/GenBank/DDBJ databases">
        <title>Complete Genome Sequence and Methylation Pattern of the Halophilic Archaeon Natrinema pallidum BOL6-1.</title>
        <authorList>
            <person name="DasSarma P."/>
            <person name="DasSarma B.P."/>
            <person name="DasSarma S.L."/>
            <person name="Martinez F.L."/>
            <person name="Guzman D."/>
            <person name="Roberts R.J."/>
            <person name="DasSarma S."/>
        </authorList>
    </citation>
    <scope>NUCLEOTIDE SEQUENCE [LARGE SCALE GENOMIC DNA]</scope>
    <source>
        <strain evidence="3">BOL6-1</strain>
    </source>
</reference>
<feature type="compositionally biased region" description="Low complexity" evidence="1">
    <location>
        <begin position="184"/>
        <end position="194"/>
    </location>
</feature>
<evidence type="ECO:0000313" key="2">
    <source>
        <dbReference type="EMBL" id="QCW02634.1"/>
    </source>
</evidence>
<dbReference type="Proteomes" id="UP000307562">
    <property type="component" value="Chromosome"/>
</dbReference>
<organism evidence="2 3">
    <name type="scientific">Natrinema pallidum</name>
    <dbReference type="NCBI Taxonomy" id="69527"/>
    <lineage>
        <taxon>Archaea</taxon>
        <taxon>Methanobacteriati</taxon>
        <taxon>Methanobacteriota</taxon>
        <taxon>Stenosarchaea group</taxon>
        <taxon>Halobacteria</taxon>
        <taxon>Halobacteriales</taxon>
        <taxon>Natrialbaceae</taxon>
        <taxon>Natrinema</taxon>
    </lineage>
</organism>
<feature type="region of interest" description="Disordered" evidence="1">
    <location>
        <begin position="135"/>
        <end position="194"/>
    </location>
</feature>
<sequence>MKRIFTALLTVALVGSMMVAGVAGTATAGQNENTDADAIDSITFYNDDGDLEQFAKATWTGDEFVIEKLDGNDDVSLIPTEYTDDGPVEVEWTYEGYVGSDHPDLVRVTAGGETCDYAVDSSTYPFTGTATACDFADDDGDSEDGDGEDGEDDNADDGEETDGDDEYEVPDDETIDEAVDGIVDSTTDSETQTSSAIADLVGLLLG</sequence>
<evidence type="ECO:0000313" key="3">
    <source>
        <dbReference type="Proteomes" id="UP000307562"/>
    </source>
</evidence>
<feature type="compositionally biased region" description="Acidic residues" evidence="1">
    <location>
        <begin position="135"/>
        <end position="179"/>
    </location>
</feature>
<accession>A0A4V1IET7</accession>
<evidence type="ECO:0000256" key="1">
    <source>
        <dbReference type="SAM" id="MobiDB-lite"/>
    </source>
</evidence>
<dbReference type="AlphaFoldDB" id="A0A4V1IET7"/>
<gene>
    <name evidence="2" type="ORF">FGF80_05020</name>
</gene>
<keyword evidence="3" id="KW-1185">Reference proteome</keyword>
<dbReference type="KEGG" id="npl:FGF80_05020"/>
<dbReference type="GeneID" id="96155310"/>
<dbReference type="RefSeq" id="WP_138652580.1">
    <property type="nucleotide sequence ID" value="NZ_CP040637.1"/>
</dbReference>